<evidence type="ECO:0000313" key="2">
    <source>
        <dbReference type="Proteomes" id="UP000826195"/>
    </source>
</evidence>
<comment type="caution">
    <text evidence="1">The sequence shown here is derived from an EMBL/GenBank/DDBJ whole genome shotgun (WGS) entry which is preliminary data.</text>
</comment>
<protein>
    <submittedName>
        <fullName evidence="1">Uncharacterized protein</fullName>
    </submittedName>
</protein>
<reference evidence="1 2" key="1">
    <citation type="journal article" date="2021" name="J. Hered.">
        <title>A chromosome-level genome assembly of the parasitoid wasp, Cotesia glomerata (Hymenoptera: Braconidae).</title>
        <authorList>
            <person name="Pinto B.J."/>
            <person name="Weis J.J."/>
            <person name="Gamble T."/>
            <person name="Ode P.J."/>
            <person name="Paul R."/>
            <person name="Zaspel J.M."/>
        </authorList>
    </citation>
    <scope>NUCLEOTIDE SEQUENCE [LARGE SCALE GENOMIC DNA]</scope>
    <source>
        <strain evidence="1">CgM1</strain>
    </source>
</reference>
<keyword evidence="2" id="KW-1185">Reference proteome</keyword>
<dbReference type="EMBL" id="JAHXZJ010000002">
    <property type="protein sequence ID" value="KAH0564507.1"/>
    <property type="molecule type" value="Genomic_DNA"/>
</dbReference>
<gene>
    <name evidence="1" type="ORF">KQX54_012480</name>
</gene>
<dbReference type="AlphaFoldDB" id="A0AAV7J2S0"/>
<evidence type="ECO:0000313" key="1">
    <source>
        <dbReference type="EMBL" id="KAH0564507.1"/>
    </source>
</evidence>
<proteinExistence type="predicted"/>
<organism evidence="1 2">
    <name type="scientific">Cotesia glomerata</name>
    <name type="common">Lepidopteran parasitic wasp</name>
    <name type="synonym">Apanteles glomeratus</name>
    <dbReference type="NCBI Taxonomy" id="32391"/>
    <lineage>
        <taxon>Eukaryota</taxon>
        <taxon>Metazoa</taxon>
        <taxon>Ecdysozoa</taxon>
        <taxon>Arthropoda</taxon>
        <taxon>Hexapoda</taxon>
        <taxon>Insecta</taxon>
        <taxon>Pterygota</taxon>
        <taxon>Neoptera</taxon>
        <taxon>Endopterygota</taxon>
        <taxon>Hymenoptera</taxon>
        <taxon>Apocrita</taxon>
        <taxon>Ichneumonoidea</taxon>
        <taxon>Braconidae</taxon>
        <taxon>Microgastrinae</taxon>
        <taxon>Cotesia</taxon>
    </lineage>
</organism>
<sequence>MQERPKVAIGLEHTRDDLPYFHKKISPPTYTNSAFLGSREKFVLKHKPTKILVAVMQSYMPSSHLKETPALYHHLQSSRWTKRDEIKNI</sequence>
<dbReference type="Proteomes" id="UP000826195">
    <property type="component" value="Unassembled WGS sequence"/>
</dbReference>
<name>A0AAV7J2S0_COTGL</name>
<accession>A0AAV7J2S0</accession>